<evidence type="ECO:0000259" key="8">
    <source>
        <dbReference type="Pfam" id="PF13603"/>
    </source>
</evidence>
<protein>
    <recommendedName>
        <fullName evidence="2">leucine--tRNA ligase</fullName>
        <ecNumber evidence="2">6.1.1.4</ecNumber>
    </recommendedName>
</protein>
<keyword evidence="4" id="KW-0547">Nucleotide-binding</keyword>
<comment type="similarity">
    <text evidence="1">Belongs to the class-I aminoacyl-tRNA synthetase family.</text>
</comment>
<evidence type="ECO:0000313" key="9">
    <source>
        <dbReference type="EMBL" id="CAH0490943.1"/>
    </source>
</evidence>
<evidence type="ECO:0000256" key="5">
    <source>
        <dbReference type="ARBA" id="ARBA00022840"/>
    </source>
</evidence>
<keyword evidence="6" id="KW-0648">Protein biosynthesis</keyword>
<evidence type="ECO:0000313" key="10">
    <source>
        <dbReference type="Proteomes" id="UP001157938"/>
    </source>
</evidence>
<keyword evidence="3" id="KW-0436">Ligase</keyword>
<dbReference type="PANTHER" id="PTHR43740">
    <property type="entry name" value="LEUCYL-TRNA SYNTHETASE"/>
    <property type="match status" value="1"/>
</dbReference>
<gene>
    <name evidence="9" type="ORF">PFR001_LOCUS6239</name>
</gene>
<keyword evidence="5" id="KW-0067">ATP-binding</keyword>
<dbReference type="InterPro" id="IPR025709">
    <property type="entry name" value="Leu_tRNA-synth_edit"/>
</dbReference>
<evidence type="ECO:0000256" key="4">
    <source>
        <dbReference type="ARBA" id="ARBA00022741"/>
    </source>
</evidence>
<evidence type="ECO:0000256" key="2">
    <source>
        <dbReference type="ARBA" id="ARBA00013164"/>
    </source>
</evidence>
<feature type="domain" description="Leucyl-tRNA synthetase editing" evidence="8">
    <location>
        <begin position="60"/>
        <end position="250"/>
    </location>
</feature>
<dbReference type="EMBL" id="CAKLBC010001314">
    <property type="protein sequence ID" value="CAH0490943.1"/>
    <property type="molecule type" value="Genomic_DNA"/>
</dbReference>
<dbReference type="Gene3D" id="3.40.50.620">
    <property type="entry name" value="HUPs"/>
    <property type="match status" value="1"/>
</dbReference>
<dbReference type="PANTHER" id="PTHR43740:SF2">
    <property type="entry name" value="LEUCINE--TRNA LIGASE, MITOCHONDRIAL"/>
    <property type="match status" value="1"/>
</dbReference>
<dbReference type="InterPro" id="IPR014729">
    <property type="entry name" value="Rossmann-like_a/b/a_fold"/>
</dbReference>
<dbReference type="Gene3D" id="3.90.740.10">
    <property type="entry name" value="Valyl/Leucyl/Isoleucyl-tRNA synthetase, editing domain"/>
    <property type="match status" value="1"/>
</dbReference>
<organism evidence="9 10">
    <name type="scientific">Peronospora farinosa</name>
    <dbReference type="NCBI Taxonomy" id="134698"/>
    <lineage>
        <taxon>Eukaryota</taxon>
        <taxon>Sar</taxon>
        <taxon>Stramenopiles</taxon>
        <taxon>Oomycota</taxon>
        <taxon>Peronosporomycetes</taxon>
        <taxon>Peronosporales</taxon>
        <taxon>Peronosporaceae</taxon>
        <taxon>Peronospora</taxon>
    </lineage>
</organism>
<reference evidence="9 10" key="1">
    <citation type="submission" date="2021-11" db="EMBL/GenBank/DDBJ databases">
        <authorList>
            <person name="Islam A."/>
            <person name="Islam S."/>
            <person name="Flora M.S."/>
            <person name="Rahman M."/>
            <person name="Ziaur R.M."/>
            <person name="Epstein J.H."/>
            <person name="Hassan M."/>
            <person name="Klassen M."/>
            <person name="Woodard K."/>
            <person name="Webb A."/>
            <person name="Webby R.J."/>
            <person name="El Zowalaty M.E."/>
        </authorList>
    </citation>
    <scope>NUCLEOTIDE SEQUENCE [LARGE SCALE GENOMIC DNA]</scope>
    <source>
        <strain evidence="9">Pf1</strain>
    </source>
</reference>
<keyword evidence="10" id="KW-1185">Reference proteome</keyword>
<accession>A0ABN8CCF4</accession>
<dbReference type="Pfam" id="PF13603">
    <property type="entry name" value="tRNA-synt_1_2"/>
    <property type="match status" value="1"/>
</dbReference>
<dbReference type="EC" id="6.1.1.4" evidence="2"/>
<dbReference type="InterPro" id="IPR009008">
    <property type="entry name" value="Val/Leu/Ile-tRNA-synth_edit"/>
</dbReference>
<dbReference type="PRINTS" id="PR00985">
    <property type="entry name" value="TRNASYNTHLEU"/>
</dbReference>
<keyword evidence="7" id="KW-0030">Aminoacyl-tRNA synthetase</keyword>
<evidence type="ECO:0000256" key="6">
    <source>
        <dbReference type="ARBA" id="ARBA00022917"/>
    </source>
</evidence>
<dbReference type="SUPFAM" id="SSF52374">
    <property type="entry name" value="Nucleotidylyl transferase"/>
    <property type="match status" value="1"/>
</dbReference>
<dbReference type="InterPro" id="IPR002302">
    <property type="entry name" value="Leu-tRNA-ligase"/>
</dbReference>
<proteinExistence type="inferred from homology"/>
<sequence>MKSNLVPDRTESESLADTHLVKQRLLNQWFLRITEYGDRLLDDLNKLNKWPDAVKRMQAAWIGRSQGSRVEFQVALNAAAGVKPTTLTVFTTRVDTIFGVSFVSMAPDSVEVEVLLPHVPAAQRAAVDAYVAKVRAMSKDDQGKGDTTAGVFTGLYAHHPLTGRHVPIYLAEYVLAHYGTGVVMGVPAHDSRDLSFARHHNLEVRSVVGSSDGVVWNEDEAFTDYGVLHDSNEFSGMTSQEATTAINDRLEEKSVGCTTTQFRLRDWLVSRQRYWGTPVPIILLSVVWTGRSSHQALTSCTAARGERCGCRPAWKR</sequence>
<comment type="caution">
    <text evidence="9">The sequence shown here is derived from an EMBL/GenBank/DDBJ whole genome shotgun (WGS) entry which is preliminary data.</text>
</comment>
<dbReference type="SUPFAM" id="SSF50677">
    <property type="entry name" value="ValRS/IleRS/LeuRS editing domain"/>
    <property type="match status" value="1"/>
</dbReference>
<evidence type="ECO:0000256" key="3">
    <source>
        <dbReference type="ARBA" id="ARBA00022598"/>
    </source>
</evidence>
<evidence type="ECO:0000256" key="1">
    <source>
        <dbReference type="ARBA" id="ARBA00005594"/>
    </source>
</evidence>
<name>A0ABN8CCF4_9STRA</name>
<evidence type="ECO:0000256" key="7">
    <source>
        <dbReference type="ARBA" id="ARBA00023146"/>
    </source>
</evidence>
<dbReference type="Proteomes" id="UP001157938">
    <property type="component" value="Unassembled WGS sequence"/>
</dbReference>